<dbReference type="InterPro" id="IPR036944">
    <property type="entry name" value="PPIase_FKBP_N_sf"/>
</dbReference>
<evidence type="ECO:0000313" key="8">
    <source>
        <dbReference type="EMBL" id="OGI55848.1"/>
    </source>
</evidence>
<keyword evidence="4 5" id="KW-0413">Isomerase</keyword>
<dbReference type="EC" id="5.2.1.8" evidence="6"/>
<dbReference type="FunFam" id="3.10.50.40:FF:000006">
    <property type="entry name" value="Peptidyl-prolyl cis-trans isomerase"/>
    <property type="match status" value="1"/>
</dbReference>
<dbReference type="PANTHER" id="PTHR43811:SF19">
    <property type="entry name" value="39 KDA FK506-BINDING NUCLEAR PROTEIN"/>
    <property type="match status" value="1"/>
</dbReference>
<comment type="similarity">
    <text evidence="2 6">Belongs to the FKBP-type PPIase family.</text>
</comment>
<dbReference type="InterPro" id="IPR046357">
    <property type="entry name" value="PPIase_dom_sf"/>
</dbReference>
<evidence type="ECO:0000256" key="1">
    <source>
        <dbReference type="ARBA" id="ARBA00000971"/>
    </source>
</evidence>
<name>A0A1F6UEV7_9PROT</name>
<accession>A0A1F6UEV7</accession>
<feature type="domain" description="PPIase FKBP-type" evidence="7">
    <location>
        <begin position="119"/>
        <end position="205"/>
    </location>
</feature>
<dbReference type="PANTHER" id="PTHR43811">
    <property type="entry name" value="FKBP-TYPE PEPTIDYL-PROLYL CIS-TRANS ISOMERASE FKPA"/>
    <property type="match status" value="1"/>
</dbReference>
<dbReference type="PROSITE" id="PS50059">
    <property type="entry name" value="FKBP_PPIASE"/>
    <property type="match status" value="1"/>
</dbReference>
<organism evidence="8 9">
    <name type="scientific">Candidatus Muproteobacteria bacterium RBG_19FT_COMBO_61_10</name>
    <dbReference type="NCBI Taxonomy" id="1817761"/>
    <lineage>
        <taxon>Bacteria</taxon>
        <taxon>Pseudomonadati</taxon>
        <taxon>Pseudomonadota</taxon>
        <taxon>Candidatus Muproteobacteria</taxon>
    </lineage>
</organism>
<dbReference type="SUPFAM" id="SSF54534">
    <property type="entry name" value="FKBP-like"/>
    <property type="match status" value="1"/>
</dbReference>
<proteinExistence type="inferred from homology"/>
<evidence type="ECO:0000256" key="4">
    <source>
        <dbReference type="ARBA" id="ARBA00023235"/>
    </source>
</evidence>
<protein>
    <recommendedName>
        <fullName evidence="6">Peptidyl-prolyl cis-trans isomerase</fullName>
        <ecNumber evidence="6">5.2.1.8</ecNumber>
    </recommendedName>
</protein>
<dbReference type="Gene3D" id="3.10.50.40">
    <property type="match status" value="1"/>
</dbReference>
<dbReference type="Gene3D" id="1.10.287.460">
    <property type="entry name" value="Peptidyl-prolyl cis-trans isomerase, FKBP-type, N-terminal domain"/>
    <property type="match status" value="1"/>
</dbReference>
<comment type="catalytic activity">
    <reaction evidence="1 5 6">
        <text>[protein]-peptidylproline (omega=180) = [protein]-peptidylproline (omega=0)</text>
        <dbReference type="Rhea" id="RHEA:16237"/>
        <dbReference type="Rhea" id="RHEA-COMP:10747"/>
        <dbReference type="Rhea" id="RHEA-COMP:10748"/>
        <dbReference type="ChEBI" id="CHEBI:83833"/>
        <dbReference type="ChEBI" id="CHEBI:83834"/>
        <dbReference type="EC" id="5.2.1.8"/>
    </reaction>
</comment>
<evidence type="ECO:0000256" key="5">
    <source>
        <dbReference type="PROSITE-ProRule" id="PRU00277"/>
    </source>
</evidence>
<gene>
    <name evidence="8" type="ORF">A2V58_00520</name>
</gene>
<dbReference type="Pfam" id="PF01346">
    <property type="entry name" value="FKBP_N"/>
    <property type="match status" value="1"/>
</dbReference>
<evidence type="ECO:0000259" key="7">
    <source>
        <dbReference type="PROSITE" id="PS50059"/>
    </source>
</evidence>
<keyword evidence="3 5" id="KW-0697">Rotamase</keyword>
<dbReference type="InterPro" id="IPR000774">
    <property type="entry name" value="PPIase_FKBP_N"/>
</dbReference>
<evidence type="ECO:0000256" key="3">
    <source>
        <dbReference type="ARBA" id="ARBA00023110"/>
    </source>
</evidence>
<evidence type="ECO:0000313" key="9">
    <source>
        <dbReference type="Proteomes" id="UP000177950"/>
    </source>
</evidence>
<reference evidence="8 9" key="1">
    <citation type="journal article" date="2016" name="Nat. Commun.">
        <title>Thousands of microbial genomes shed light on interconnected biogeochemical processes in an aquifer system.</title>
        <authorList>
            <person name="Anantharaman K."/>
            <person name="Brown C.T."/>
            <person name="Hug L.A."/>
            <person name="Sharon I."/>
            <person name="Castelle C.J."/>
            <person name="Probst A.J."/>
            <person name="Thomas B.C."/>
            <person name="Singh A."/>
            <person name="Wilkins M.J."/>
            <person name="Karaoz U."/>
            <person name="Brodie E.L."/>
            <person name="Williams K.H."/>
            <person name="Hubbard S.S."/>
            <person name="Banfield J.F."/>
        </authorList>
    </citation>
    <scope>NUCLEOTIDE SEQUENCE [LARGE SCALE GENOMIC DNA]</scope>
</reference>
<dbReference type="AlphaFoldDB" id="A0A1F6UEV7"/>
<dbReference type="InterPro" id="IPR001179">
    <property type="entry name" value="PPIase_FKBP_dom"/>
</dbReference>
<evidence type="ECO:0000256" key="6">
    <source>
        <dbReference type="RuleBase" id="RU003915"/>
    </source>
</evidence>
<sequence length="208" mass="22551">MAADKPESEKQKLSYTFGYDVGLKIKNLIPDLDEAAFGQAVHDALTEKASRLNEAETQAVIAAFQKNRQEEMAKRAEANQKAGQDFLAANKKKKGVVTLPSGLQYKIIKSAKGDKPSATDSVVAHYRGTLLNGKEFDSSIKRGEPATFPVGGVIPGWQEVLQLMPVGSKWQVFIPAELAYGTRGTDSGIGPNETLIFDIELLKINKGS</sequence>
<comment type="caution">
    <text evidence="8">The sequence shown here is derived from an EMBL/GenBank/DDBJ whole genome shotgun (WGS) entry which is preliminary data.</text>
</comment>
<dbReference type="Proteomes" id="UP000177950">
    <property type="component" value="Unassembled WGS sequence"/>
</dbReference>
<dbReference type="GO" id="GO:0006457">
    <property type="term" value="P:protein folding"/>
    <property type="evidence" value="ECO:0007669"/>
    <property type="project" value="InterPro"/>
</dbReference>
<dbReference type="Pfam" id="PF00254">
    <property type="entry name" value="FKBP_C"/>
    <property type="match status" value="1"/>
</dbReference>
<evidence type="ECO:0000256" key="2">
    <source>
        <dbReference type="ARBA" id="ARBA00006577"/>
    </source>
</evidence>
<dbReference type="GO" id="GO:0003755">
    <property type="term" value="F:peptidyl-prolyl cis-trans isomerase activity"/>
    <property type="evidence" value="ECO:0007669"/>
    <property type="project" value="UniProtKB-UniRule"/>
</dbReference>
<dbReference type="EMBL" id="MFSV01000204">
    <property type="protein sequence ID" value="OGI55848.1"/>
    <property type="molecule type" value="Genomic_DNA"/>
</dbReference>